<proteinExistence type="predicted"/>
<dbReference type="EMBL" id="LGUT01000189">
    <property type="protein sequence ID" value="KOG91571.1"/>
    <property type="molecule type" value="Genomic_DNA"/>
</dbReference>
<gene>
    <name evidence="2" type="ORF">ADK38_02430</name>
</gene>
<protein>
    <submittedName>
        <fullName evidence="2">Uncharacterized protein</fullName>
    </submittedName>
</protein>
<reference evidence="2 3" key="1">
    <citation type="submission" date="2015-07" db="EMBL/GenBank/DDBJ databases">
        <authorList>
            <person name="Ju K.-S."/>
            <person name="Doroghazi J.R."/>
            <person name="Metcalf W.W."/>
        </authorList>
    </citation>
    <scope>NUCLEOTIDE SEQUENCE [LARGE SCALE GENOMIC DNA]</scope>
    <source>
        <strain evidence="2 3">NRRL B-3589</strain>
    </source>
</reference>
<feature type="region of interest" description="Disordered" evidence="1">
    <location>
        <begin position="87"/>
        <end position="176"/>
    </location>
</feature>
<feature type="compositionally biased region" description="Low complexity" evidence="1">
    <location>
        <begin position="109"/>
        <end position="118"/>
    </location>
</feature>
<keyword evidence="3" id="KW-1185">Reference proteome</keyword>
<feature type="region of interest" description="Disordered" evidence="1">
    <location>
        <begin position="1"/>
        <end position="28"/>
    </location>
</feature>
<evidence type="ECO:0000313" key="2">
    <source>
        <dbReference type="EMBL" id="KOG91571.1"/>
    </source>
</evidence>
<accession>A0ABR5JER2</accession>
<name>A0ABR5JER2_9ACTN</name>
<evidence type="ECO:0000313" key="3">
    <source>
        <dbReference type="Proteomes" id="UP000037020"/>
    </source>
</evidence>
<comment type="caution">
    <text evidence="2">The sequence shown here is derived from an EMBL/GenBank/DDBJ whole genome shotgun (WGS) entry which is preliminary data.</text>
</comment>
<sequence>MRHADDLGPSRRARRRDRVRQVERARSGQRGLVGPARLVGAGILRARLVDEQCLGAPLDGRRGEELGASGVGEHLLVAPGRVVGGERQARGAGAQHGDETGQGRGAAGGQQAHDGPGARSAVSQAAGQRGRGAVELRVRPNALPGADGGGVRPGADLPREEVDQGRPSPVGPVAQAERPHVGPYAVDVAEARLLAAGEPFGAPARREFAAGGPDRVLPLAVHHDAELAPLVVHHVVRRPLTLTVRSAVQFSAPAPRAQESARGSIASHAA</sequence>
<evidence type="ECO:0000256" key="1">
    <source>
        <dbReference type="SAM" id="MobiDB-lite"/>
    </source>
</evidence>
<dbReference type="Proteomes" id="UP000037020">
    <property type="component" value="Unassembled WGS sequence"/>
</dbReference>
<organism evidence="2 3">
    <name type="scientific">Streptomyces varsoviensis</name>
    <dbReference type="NCBI Taxonomy" id="67373"/>
    <lineage>
        <taxon>Bacteria</taxon>
        <taxon>Bacillati</taxon>
        <taxon>Actinomycetota</taxon>
        <taxon>Actinomycetes</taxon>
        <taxon>Kitasatosporales</taxon>
        <taxon>Streptomycetaceae</taxon>
        <taxon>Streptomyces</taxon>
    </lineage>
</organism>